<evidence type="ECO:0000313" key="10">
    <source>
        <dbReference type="Proteomes" id="UP000749559"/>
    </source>
</evidence>
<dbReference type="PANTHER" id="PTHR24228:SF74">
    <property type="entry name" value="G-PROTEIN COUPLED RECEPTORS FAMILY 1 PROFILE DOMAIN-CONTAINING PROTEIN"/>
    <property type="match status" value="1"/>
</dbReference>
<dbReference type="InterPro" id="IPR017452">
    <property type="entry name" value="GPCR_Rhodpsn_7TM"/>
</dbReference>
<evidence type="ECO:0000256" key="6">
    <source>
        <dbReference type="ARBA" id="ARBA00023136"/>
    </source>
</evidence>
<keyword evidence="8" id="KW-0807">Transducer</keyword>
<sequence>METNNLHLNNNNAAVVMTTQNLSFNDSFIEPRDRHQQVMIISLAITIPIAVIGSIGNIITIIAIATTPKLRNIHTIFIMNLCASDVLLCTVSIPLFNISHFATGWIQTNLMVCRISLYLFYCNGGATIMALLLIAVDRNITTVYPQSHTSVFTKKHIKIMLVAAWSFCPLLLLLPLTNTWGRFDYDPSIGLCVMIREPGFSFNKFFFAFIFLSTMTCIIGCYLQIFVIVRRSKQRLYGQRGMHQPTVTSTAVKHYKQQEMKLTKMMVIIFCIFVICYAPQTISHLAGGSAIKIPALRMIGGAMLWLSSCLNPFVYAIMNTELRRSYCRILHCCCNRDNKQKKRMSISMAATVRHNTPPLDAITVANNDKINKLEYQNFKDDMSKDVML</sequence>
<name>A0A8J1TZB8_OWEFU</name>
<dbReference type="GO" id="GO:0005886">
    <property type="term" value="C:plasma membrane"/>
    <property type="evidence" value="ECO:0007669"/>
    <property type="project" value="UniProtKB-SubCell"/>
</dbReference>
<evidence type="ECO:0000256" key="3">
    <source>
        <dbReference type="ARBA" id="ARBA00022692"/>
    </source>
</evidence>
<evidence type="ECO:0000256" key="5">
    <source>
        <dbReference type="ARBA" id="ARBA00023040"/>
    </source>
</evidence>
<dbReference type="EMBL" id="CAIIXF020000006">
    <property type="protein sequence ID" value="CAH1787243.1"/>
    <property type="molecule type" value="Genomic_DNA"/>
</dbReference>
<evidence type="ECO:0000256" key="7">
    <source>
        <dbReference type="ARBA" id="ARBA00023170"/>
    </source>
</evidence>
<evidence type="ECO:0000256" key="1">
    <source>
        <dbReference type="ARBA" id="ARBA00004651"/>
    </source>
</evidence>
<evidence type="ECO:0000256" key="4">
    <source>
        <dbReference type="ARBA" id="ARBA00022989"/>
    </source>
</evidence>
<gene>
    <name evidence="9" type="ORF">OFUS_LOCUS12988</name>
</gene>
<proteinExistence type="predicted"/>
<keyword evidence="6" id="KW-0472">Membrane</keyword>
<keyword evidence="3" id="KW-0812">Transmembrane</keyword>
<comment type="subcellular location">
    <subcellularLocation>
        <location evidence="1">Cell membrane</location>
        <topology evidence="1">Multi-pass membrane protein</topology>
    </subcellularLocation>
</comment>
<dbReference type="OrthoDB" id="6117944at2759"/>
<dbReference type="Pfam" id="PF00001">
    <property type="entry name" value="7tm_1"/>
    <property type="match status" value="1"/>
</dbReference>
<dbReference type="InterPro" id="IPR000276">
    <property type="entry name" value="GPCR_Rhodpsn"/>
</dbReference>
<keyword evidence="2" id="KW-1003">Cell membrane</keyword>
<evidence type="ECO:0000313" key="9">
    <source>
        <dbReference type="EMBL" id="CAH1787243.1"/>
    </source>
</evidence>
<organism evidence="9 10">
    <name type="scientific">Owenia fusiformis</name>
    <name type="common">Polychaete worm</name>
    <dbReference type="NCBI Taxonomy" id="6347"/>
    <lineage>
        <taxon>Eukaryota</taxon>
        <taxon>Metazoa</taxon>
        <taxon>Spiralia</taxon>
        <taxon>Lophotrochozoa</taxon>
        <taxon>Annelida</taxon>
        <taxon>Polychaeta</taxon>
        <taxon>Sedentaria</taxon>
        <taxon>Canalipalpata</taxon>
        <taxon>Sabellida</taxon>
        <taxon>Oweniida</taxon>
        <taxon>Oweniidae</taxon>
        <taxon>Owenia</taxon>
    </lineage>
</organism>
<dbReference type="GO" id="GO:0004930">
    <property type="term" value="F:G protein-coupled receptor activity"/>
    <property type="evidence" value="ECO:0007669"/>
    <property type="project" value="UniProtKB-KW"/>
</dbReference>
<dbReference type="PRINTS" id="PR00237">
    <property type="entry name" value="GPCRRHODOPSN"/>
</dbReference>
<dbReference type="PROSITE" id="PS50262">
    <property type="entry name" value="G_PROTEIN_RECEP_F1_2"/>
    <property type="match status" value="1"/>
</dbReference>
<evidence type="ECO:0000256" key="8">
    <source>
        <dbReference type="ARBA" id="ARBA00023224"/>
    </source>
</evidence>
<keyword evidence="10" id="KW-1185">Reference proteome</keyword>
<keyword evidence="5" id="KW-0297">G-protein coupled receptor</keyword>
<dbReference type="Gene3D" id="1.20.1070.10">
    <property type="entry name" value="Rhodopsin 7-helix transmembrane proteins"/>
    <property type="match status" value="1"/>
</dbReference>
<dbReference type="PANTHER" id="PTHR24228">
    <property type="entry name" value="B2 BRADYKININ RECEPTOR/ANGIOTENSIN II RECEPTOR"/>
    <property type="match status" value="1"/>
</dbReference>
<accession>A0A8J1TZB8</accession>
<dbReference type="Proteomes" id="UP000749559">
    <property type="component" value="Unassembled WGS sequence"/>
</dbReference>
<evidence type="ECO:0000256" key="2">
    <source>
        <dbReference type="ARBA" id="ARBA00022475"/>
    </source>
</evidence>
<comment type="caution">
    <text evidence="9">The sequence shown here is derived from an EMBL/GenBank/DDBJ whole genome shotgun (WGS) entry which is preliminary data.</text>
</comment>
<keyword evidence="7" id="KW-0675">Receptor</keyword>
<reference evidence="9" key="1">
    <citation type="submission" date="2022-03" db="EMBL/GenBank/DDBJ databases">
        <authorList>
            <person name="Martin C."/>
        </authorList>
    </citation>
    <scope>NUCLEOTIDE SEQUENCE</scope>
</reference>
<keyword evidence="4" id="KW-1133">Transmembrane helix</keyword>
<dbReference type="SUPFAM" id="SSF81321">
    <property type="entry name" value="Family A G protein-coupled receptor-like"/>
    <property type="match status" value="1"/>
</dbReference>
<dbReference type="SMART" id="SM01381">
    <property type="entry name" value="7TM_GPCR_Srsx"/>
    <property type="match status" value="1"/>
</dbReference>
<protein>
    <submittedName>
        <fullName evidence="9">Uncharacterized protein</fullName>
    </submittedName>
</protein>
<dbReference type="AlphaFoldDB" id="A0A8J1TZB8"/>